<proteinExistence type="predicted"/>
<dbReference type="EMBL" id="VSWD01000009">
    <property type="protein sequence ID" value="KAK3094068.1"/>
    <property type="molecule type" value="Genomic_DNA"/>
</dbReference>
<sequence length="311" mass="34547">MRERETTCPYPGYDKTGDYYTPRKAPRVRPEAEEYAMKNRGSLELFGSGEPRPVIQTPRASSRCQTEEGKQNYHLGRNGTVSGLLCDRPTPRPDDPAVPRVKPEAEDIANQHKGRSTNVLFKEYGNLPRSARPVPRVKHEAAETAELHSGNTMNRLMHDPKKIPLSARHQPRVKAEAQETANKEGLEMMKTLGDYGRPLSSRQAPRVKPEAEGIAIQDQGGRMNTILHGKSLGTSRPEPRVKPEAADMANLDKGGRMSRLMHEGDKARRSPRPPPRATSKSAKNIMRKSRGTMQTILSQSGHMSIVPVAGR</sequence>
<protein>
    <submittedName>
        <fullName evidence="2">Uncharacterized protein</fullName>
    </submittedName>
</protein>
<evidence type="ECO:0000313" key="2">
    <source>
        <dbReference type="EMBL" id="KAK3094068.1"/>
    </source>
</evidence>
<organism evidence="2 3">
    <name type="scientific">Pinctada imbricata</name>
    <name type="common">Atlantic pearl-oyster</name>
    <name type="synonym">Pinctada martensii</name>
    <dbReference type="NCBI Taxonomy" id="66713"/>
    <lineage>
        <taxon>Eukaryota</taxon>
        <taxon>Metazoa</taxon>
        <taxon>Spiralia</taxon>
        <taxon>Lophotrochozoa</taxon>
        <taxon>Mollusca</taxon>
        <taxon>Bivalvia</taxon>
        <taxon>Autobranchia</taxon>
        <taxon>Pteriomorphia</taxon>
        <taxon>Pterioida</taxon>
        <taxon>Pterioidea</taxon>
        <taxon>Pteriidae</taxon>
        <taxon>Pinctada</taxon>
    </lineage>
</organism>
<feature type="compositionally biased region" description="Basic and acidic residues" evidence="1">
    <location>
        <begin position="89"/>
        <end position="105"/>
    </location>
</feature>
<name>A0AA88Y879_PINIB</name>
<evidence type="ECO:0000256" key="1">
    <source>
        <dbReference type="SAM" id="MobiDB-lite"/>
    </source>
</evidence>
<dbReference type="AlphaFoldDB" id="A0AA88Y879"/>
<reference evidence="2" key="1">
    <citation type="submission" date="2019-08" db="EMBL/GenBank/DDBJ databases">
        <title>The improved chromosome-level genome for the pearl oyster Pinctada fucata martensii using PacBio sequencing and Hi-C.</title>
        <authorList>
            <person name="Zheng Z."/>
        </authorList>
    </citation>
    <scope>NUCLEOTIDE SEQUENCE</scope>
    <source>
        <strain evidence="2">ZZ-2019</strain>
        <tissue evidence="2">Adductor muscle</tissue>
    </source>
</reference>
<feature type="region of interest" description="Disordered" evidence="1">
    <location>
        <begin position="41"/>
        <end position="108"/>
    </location>
</feature>
<evidence type="ECO:0000313" key="3">
    <source>
        <dbReference type="Proteomes" id="UP001186944"/>
    </source>
</evidence>
<gene>
    <name evidence="2" type="ORF">FSP39_023759</name>
</gene>
<feature type="region of interest" description="Disordered" evidence="1">
    <location>
        <begin position="225"/>
        <end position="289"/>
    </location>
</feature>
<feature type="region of interest" description="Disordered" evidence="1">
    <location>
        <begin position="1"/>
        <end position="25"/>
    </location>
</feature>
<accession>A0AA88Y879</accession>
<comment type="caution">
    <text evidence="2">The sequence shown here is derived from an EMBL/GenBank/DDBJ whole genome shotgun (WGS) entry which is preliminary data.</text>
</comment>
<dbReference type="Proteomes" id="UP001186944">
    <property type="component" value="Unassembled WGS sequence"/>
</dbReference>
<keyword evidence="3" id="KW-1185">Reference proteome</keyword>